<dbReference type="Proteomes" id="UP001237592">
    <property type="component" value="Unassembled WGS sequence"/>
</dbReference>
<evidence type="ECO:0000259" key="1">
    <source>
        <dbReference type="Pfam" id="PF01738"/>
    </source>
</evidence>
<dbReference type="Gene3D" id="3.40.50.1820">
    <property type="entry name" value="alpha/beta hydrolase"/>
    <property type="match status" value="1"/>
</dbReference>
<feature type="domain" description="Dienelactone hydrolase" evidence="1">
    <location>
        <begin position="70"/>
        <end position="291"/>
    </location>
</feature>
<dbReference type="InterPro" id="IPR002925">
    <property type="entry name" value="Dienelactn_hydro"/>
</dbReference>
<evidence type="ECO:0000313" key="2">
    <source>
        <dbReference type="EMBL" id="MDQ4629495.1"/>
    </source>
</evidence>
<keyword evidence="3" id="KW-1185">Reference proteome</keyword>
<sequence>MSDMITDCESLLGQSSLSGPDGRRGFLKVALGTGFAVAVLPVAAQNVIKTDSAGLVTGHMSVMVDGQAVPVYAAQPEGKTGLPVVLVISEIFGVHEHIADMARRFAKQGYLALAPDLFVRQGDPTKVASIPELMKGIIAKTPDAQVMADLDAVVAWAKQNGGDTSRLGITGFCWGGRITWLYAAHNPAVKAGVAWYGRLVGEPNPLQPSNPIDIAATLKVPVLGLYGGKDTGISQESIGKMKDALAKGGNPSEFVVYPDAGHAFNADYRPSYVAADAKDGYARCLAWFKSHGVA</sequence>
<name>A0ABU0Y0Y7_9BURK</name>
<reference evidence="2 3" key="1">
    <citation type="submission" date="2023-08" db="EMBL/GenBank/DDBJ databases">
        <title>Draft genome sequence of Janthinobacterium lividum.</title>
        <authorList>
            <person name="Chun B.H."/>
            <person name="Lee Y."/>
        </authorList>
    </citation>
    <scope>NUCLEOTIDE SEQUENCE [LARGE SCALE GENOMIC DNA]</scope>
    <source>
        <strain evidence="2 3">AMJK</strain>
    </source>
</reference>
<dbReference type="InterPro" id="IPR029058">
    <property type="entry name" value="AB_hydrolase_fold"/>
</dbReference>
<proteinExistence type="predicted"/>
<keyword evidence="2" id="KW-0378">Hydrolase</keyword>
<organism evidence="2 3">
    <name type="scientific">Janthinobacterium lividum</name>
    <dbReference type="NCBI Taxonomy" id="29581"/>
    <lineage>
        <taxon>Bacteria</taxon>
        <taxon>Pseudomonadati</taxon>
        <taxon>Pseudomonadota</taxon>
        <taxon>Betaproteobacteria</taxon>
        <taxon>Burkholderiales</taxon>
        <taxon>Oxalobacteraceae</taxon>
        <taxon>Janthinobacterium</taxon>
    </lineage>
</organism>
<gene>
    <name evidence="2" type="ORF">RB624_26730</name>
</gene>
<dbReference type="PANTHER" id="PTHR46623:SF6">
    <property type="entry name" value="ALPHA_BETA-HYDROLASES SUPERFAMILY PROTEIN"/>
    <property type="match status" value="1"/>
</dbReference>
<accession>A0ABU0Y0Y7</accession>
<dbReference type="RefSeq" id="WP_307780631.1">
    <property type="nucleotide sequence ID" value="NZ_JAVFKP010000009.1"/>
</dbReference>
<evidence type="ECO:0000313" key="3">
    <source>
        <dbReference type="Proteomes" id="UP001237592"/>
    </source>
</evidence>
<dbReference type="PANTHER" id="PTHR46623">
    <property type="entry name" value="CARBOXYMETHYLENEBUTENOLIDASE-RELATED"/>
    <property type="match status" value="1"/>
</dbReference>
<dbReference type="InterPro" id="IPR051049">
    <property type="entry name" value="Dienelactone_hydrolase-like"/>
</dbReference>
<dbReference type="SUPFAM" id="SSF53474">
    <property type="entry name" value="alpha/beta-Hydrolases"/>
    <property type="match status" value="1"/>
</dbReference>
<dbReference type="Pfam" id="PF01738">
    <property type="entry name" value="DLH"/>
    <property type="match status" value="1"/>
</dbReference>
<dbReference type="GO" id="GO:0016787">
    <property type="term" value="F:hydrolase activity"/>
    <property type="evidence" value="ECO:0007669"/>
    <property type="project" value="UniProtKB-KW"/>
</dbReference>
<comment type="caution">
    <text evidence="2">The sequence shown here is derived from an EMBL/GenBank/DDBJ whole genome shotgun (WGS) entry which is preliminary data.</text>
</comment>
<dbReference type="EMBL" id="JAVFKP010000009">
    <property type="protein sequence ID" value="MDQ4629495.1"/>
    <property type="molecule type" value="Genomic_DNA"/>
</dbReference>
<dbReference type="EC" id="3.1.-.-" evidence="2"/>
<protein>
    <submittedName>
        <fullName evidence="2">Dienelactone hydrolase family protein</fullName>
        <ecNumber evidence="2">3.1.-.-</ecNumber>
    </submittedName>
</protein>